<dbReference type="AlphaFoldDB" id="A0AAU7THP6"/>
<reference evidence="2" key="1">
    <citation type="submission" date="2024-06" db="EMBL/GenBank/DDBJ databases">
        <title>Kribbella sp. strain HUAS MG21 genome sequences.</title>
        <authorList>
            <person name="Mo P."/>
        </authorList>
    </citation>
    <scope>NUCLEOTIDE SEQUENCE</scope>
    <source>
        <strain evidence="2">HUAS MG21</strain>
    </source>
</reference>
<feature type="domain" description="Ribosomal RNA large subunit methyltransferase K/L-like methyltransferase" evidence="1">
    <location>
        <begin position="158"/>
        <end position="306"/>
    </location>
</feature>
<dbReference type="RefSeq" id="WP_350279053.1">
    <property type="nucleotide sequence ID" value="NZ_CP158165.1"/>
</dbReference>
<evidence type="ECO:0000313" key="2">
    <source>
        <dbReference type="EMBL" id="XBV26253.1"/>
    </source>
</evidence>
<protein>
    <submittedName>
        <fullName evidence="2">Methyltransferase domain-containing protein</fullName>
    </submittedName>
</protein>
<dbReference type="Pfam" id="PF01170">
    <property type="entry name" value="UPF0020"/>
    <property type="match status" value="1"/>
</dbReference>
<dbReference type="EMBL" id="CP158165">
    <property type="protein sequence ID" value="XBV26253.1"/>
    <property type="molecule type" value="Genomic_DNA"/>
</dbReference>
<dbReference type="GO" id="GO:0016423">
    <property type="term" value="F:tRNA (guanine) methyltransferase activity"/>
    <property type="evidence" value="ECO:0007669"/>
    <property type="project" value="TreeGrafter"/>
</dbReference>
<keyword evidence="2" id="KW-0808">Transferase</keyword>
<sequence length="325" mass="35852">MSGIILPCVTDHLVLSTIAGAADLLAEDLRAMASVRSVRQTSPHTVECVVDGPLDELAACPLYSTAAVRDLQRSLRSGVLSCLEPPVKFRVGDRDPVRRRAMIADFEQRCGWLNRPGEWDVNLERSADGWVVQYGPLAWPRRFGSLRRLPWSTNLIAAEVLVRLAKIRPHQTVLDPFCGTGTILLAARRREPTVRLLGADHDPHALALAGYNTKPWVPNVVRAEAGSLPVADGSVDRVVANLPFGKQVGSHRSNRGLYPGVLREIDRVLAPAGRVVLLTEDKRLLRRVVERQRGLKVVRERLLRYGGASPTAYVLTRLGRSAESR</sequence>
<accession>A0AAU7THP6</accession>
<dbReference type="InterPro" id="IPR029063">
    <property type="entry name" value="SAM-dependent_MTases_sf"/>
</dbReference>
<dbReference type="CDD" id="cd02440">
    <property type="entry name" value="AdoMet_MTases"/>
    <property type="match status" value="1"/>
</dbReference>
<dbReference type="PANTHER" id="PTHR14911:SF13">
    <property type="entry name" value="TRNA (GUANINE(6)-N2)-METHYLTRANSFERASE THUMP3"/>
    <property type="match status" value="1"/>
</dbReference>
<dbReference type="InterPro" id="IPR000241">
    <property type="entry name" value="RlmKL-like_Mtase"/>
</dbReference>
<keyword evidence="2" id="KW-0489">Methyltransferase</keyword>
<organism evidence="2">
    <name type="scientific">Kribbella sp. HUAS MG21</name>
    <dbReference type="NCBI Taxonomy" id="3160966"/>
    <lineage>
        <taxon>Bacteria</taxon>
        <taxon>Bacillati</taxon>
        <taxon>Actinomycetota</taxon>
        <taxon>Actinomycetes</taxon>
        <taxon>Propionibacteriales</taxon>
        <taxon>Kribbellaceae</taxon>
        <taxon>Kribbella</taxon>
    </lineage>
</organism>
<proteinExistence type="predicted"/>
<dbReference type="PANTHER" id="PTHR14911">
    <property type="entry name" value="THUMP DOMAIN-CONTAINING"/>
    <property type="match status" value="1"/>
</dbReference>
<dbReference type="SUPFAM" id="SSF53335">
    <property type="entry name" value="S-adenosyl-L-methionine-dependent methyltransferases"/>
    <property type="match status" value="1"/>
</dbReference>
<dbReference type="Gene3D" id="3.40.50.150">
    <property type="entry name" value="Vaccinia Virus protein VP39"/>
    <property type="match status" value="1"/>
</dbReference>
<dbReference type="GO" id="GO:0030488">
    <property type="term" value="P:tRNA methylation"/>
    <property type="evidence" value="ECO:0007669"/>
    <property type="project" value="TreeGrafter"/>
</dbReference>
<evidence type="ECO:0000259" key="1">
    <source>
        <dbReference type="Pfam" id="PF01170"/>
    </source>
</evidence>
<name>A0AAU7THP6_9ACTN</name>
<gene>
    <name evidence="2" type="ORF">ABN611_07450</name>
</gene>